<dbReference type="OrthoDB" id="2343366at2759"/>
<proteinExistence type="predicted"/>
<protein>
    <submittedName>
        <fullName evidence="1">Uncharacterized protein</fullName>
    </submittedName>
</protein>
<accession>A0A225WKL5</accession>
<comment type="caution">
    <text evidence="1">The sequence shown here is derived from an EMBL/GenBank/DDBJ whole genome shotgun (WGS) entry which is preliminary data.</text>
</comment>
<dbReference type="AlphaFoldDB" id="A0A225WKL5"/>
<evidence type="ECO:0000313" key="2">
    <source>
        <dbReference type="Proteomes" id="UP000198211"/>
    </source>
</evidence>
<gene>
    <name evidence="1" type="ORF">PHMEG_0008676</name>
</gene>
<keyword evidence="2" id="KW-1185">Reference proteome</keyword>
<reference evidence="2" key="1">
    <citation type="submission" date="2017-03" db="EMBL/GenBank/DDBJ databases">
        <title>Phytopthora megakarya and P. palmivora, two closely related causual agents of cacao black pod achieved similar genome size and gene model numbers by different mechanisms.</title>
        <authorList>
            <person name="Ali S."/>
            <person name="Shao J."/>
            <person name="Larry D.J."/>
            <person name="Kronmiller B."/>
            <person name="Shen D."/>
            <person name="Strem M.D."/>
            <person name="Melnick R.L."/>
            <person name="Guiltinan M.J."/>
            <person name="Tyler B.M."/>
            <person name="Meinhardt L.W."/>
            <person name="Bailey B.A."/>
        </authorList>
    </citation>
    <scope>NUCLEOTIDE SEQUENCE [LARGE SCALE GENOMIC DNA]</scope>
    <source>
        <strain evidence="2">zdho120</strain>
    </source>
</reference>
<evidence type="ECO:0000313" key="1">
    <source>
        <dbReference type="EMBL" id="OWZ17390.1"/>
    </source>
</evidence>
<organism evidence="1 2">
    <name type="scientific">Phytophthora megakarya</name>
    <dbReference type="NCBI Taxonomy" id="4795"/>
    <lineage>
        <taxon>Eukaryota</taxon>
        <taxon>Sar</taxon>
        <taxon>Stramenopiles</taxon>
        <taxon>Oomycota</taxon>
        <taxon>Peronosporomycetes</taxon>
        <taxon>Peronosporales</taxon>
        <taxon>Peronosporaceae</taxon>
        <taxon>Phytophthora</taxon>
    </lineage>
</organism>
<name>A0A225WKL5_9STRA</name>
<dbReference type="PANTHER" id="PTHR22796:SF1">
    <property type="entry name" value="VWFA DOMAIN-CONTAINING PROTEIN"/>
    <property type="match status" value="1"/>
</dbReference>
<sequence length="183" mass="20888">MSMKSSGEVDHEGVGHSCLAQLREDDEQTTCNYYCNKLFGHMDLHATSHGNMRQKYFMAKDEDIDVGDRKYQVGERGIAEMCNLFCAKMGCGHVRYYPCESRGEEKCVYTTSDSSKDNRRHCVDELLPPPDKGFGQQSDRRIRAVKRNAQCFRSVHFGATPQNMKETTKSLHIACWMRGTSQN</sequence>
<dbReference type="Proteomes" id="UP000198211">
    <property type="component" value="Unassembled WGS sequence"/>
</dbReference>
<dbReference type="EMBL" id="NBNE01000761">
    <property type="protein sequence ID" value="OWZ17390.1"/>
    <property type="molecule type" value="Genomic_DNA"/>
</dbReference>
<dbReference type="PANTHER" id="PTHR22796">
    <property type="entry name" value="URG4-RELATED"/>
    <property type="match status" value="1"/>
</dbReference>